<gene>
    <name evidence="1" type="ORF">NVV95_14445</name>
</gene>
<sequence>MATGEVHATMSRTTASRLRLLAIVFVAVFCVGSSTWAASASWTANPVGLGGTVSAATVSVTSTLTVPPTAQFAVPVTSPTTADTTHLGALTYANTGTAPLALAVSATNSNATLAAKVVVTLWSATTAALCGSSVPTTGTTVGTLNGTLALPPAVASLPGTSSIALCFALRLTGTTAEFQGQAVTATFALTGTVGTNWSASASSAVTQTVYRVATPGTITCSASGSGTVSLNFTPVTGATGYRLLRTGTTTTEIKTFTAPPVSLSASELPLLSVGTVPLAVQAVDSTYGTTSGNSATSVQAVILLTLLGLSC</sequence>
<dbReference type="Gene3D" id="2.60.40.10">
    <property type="entry name" value="Immunoglobulins"/>
    <property type="match status" value="1"/>
</dbReference>
<dbReference type="Proteomes" id="UP001165580">
    <property type="component" value="Unassembled WGS sequence"/>
</dbReference>
<evidence type="ECO:0000313" key="1">
    <source>
        <dbReference type="EMBL" id="MCS5715747.1"/>
    </source>
</evidence>
<keyword evidence="2" id="KW-1185">Reference proteome</keyword>
<proteinExistence type="predicted"/>
<comment type="caution">
    <text evidence="1">The sequence shown here is derived from an EMBL/GenBank/DDBJ whole genome shotgun (WGS) entry which is preliminary data.</text>
</comment>
<organism evidence="1 2">
    <name type="scientific">Herbiconiux gentiana</name>
    <dbReference type="NCBI Taxonomy" id="2970912"/>
    <lineage>
        <taxon>Bacteria</taxon>
        <taxon>Bacillati</taxon>
        <taxon>Actinomycetota</taxon>
        <taxon>Actinomycetes</taxon>
        <taxon>Micrococcales</taxon>
        <taxon>Microbacteriaceae</taxon>
        <taxon>Herbiconiux</taxon>
    </lineage>
</organism>
<dbReference type="RefSeq" id="WP_259487252.1">
    <property type="nucleotide sequence ID" value="NZ_JANTEZ010000005.1"/>
</dbReference>
<accession>A0ABT2GHP7</accession>
<reference evidence="1" key="1">
    <citation type="submission" date="2022-08" db="EMBL/GenBank/DDBJ databases">
        <authorList>
            <person name="Deng Y."/>
            <person name="Han X.-F."/>
            <person name="Zhang Y.-Q."/>
        </authorList>
    </citation>
    <scope>NUCLEOTIDE SEQUENCE</scope>
    <source>
        <strain evidence="1">CPCC 205716</strain>
    </source>
</reference>
<evidence type="ECO:0008006" key="3">
    <source>
        <dbReference type="Google" id="ProtNLM"/>
    </source>
</evidence>
<evidence type="ECO:0000313" key="2">
    <source>
        <dbReference type="Proteomes" id="UP001165580"/>
    </source>
</evidence>
<name>A0ABT2GHP7_9MICO</name>
<dbReference type="EMBL" id="JANTEZ010000005">
    <property type="protein sequence ID" value="MCS5715747.1"/>
    <property type="molecule type" value="Genomic_DNA"/>
</dbReference>
<dbReference type="InterPro" id="IPR013783">
    <property type="entry name" value="Ig-like_fold"/>
</dbReference>
<protein>
    <recommendedName>
        <fullName evidence="3">Ig-like domain-containing protein</fullName>
    </recommendedName>
</protein>